<protein>
    <recommendedName>
        <fullName evidence="1">F5/8 type C domain-containing protein</fullName>
    </recommendedName>
</protein>
<dbReference type="OrthoDB" id="197688at2"/>
<accession>B1BZX8</accession>
<dbReference type="AlphaFoldDB" id="B1BZX8"/>
<feature type="domain" description="F5/8 type C" evidence="1">
    <location>
        <begin position="40"/>
        <end position="114"/>
    </location>
</feature>
<comment type="caution">
    <text evidence="2">The sequence shown here is derived from an EMBL/GenBank/DDBJ whole genome shotgun (WGS) entry which is preliminary data.</text>
</comment>
<dbReference type="PANTHER" id="PTHR10030">
    <property type="entry name" value="ALPHA-L-FUCOSIDASE"/>
    <property type="match status" value="1"/>
</dbReference>
<dbReference type="PROSITE" id="PS50022">
    <property type="entry name" value="FA58C_3"/>
    <property type="match status" value="1"/>
</dbReference>
<dbReference type="Proteomes" id="UP000004910">
    <property type="component" value="Unassembled WGS sequence"/>
</dbReference>
<dbReference type="HOGENOM" id="CLU_2116766_0_0_9"/>
<dbReference type="STRING" id="428126.CLOSPI_00505"/>
<dbReference type="InterPro" id="IPR000933">
    <property type="entry name" value="Glyco_hydro_29"/>
</dbReference>
<dbReference type="GO" id="GO:0006004">
    <property type="term" value="P:fucose metabolic process"/>
    <property type="evidence" value="ECO:0007669"/>
    <property type="project" value="TreeGrafter"/>
</dbReference>
<proteinExistence type="predicted"/>
<dbReference type="GeneID" id="94018062"/>
<organism evidence="2 3">
    <name type="scientific">Thomasclavelia spiroformis DSM 1552</name>
    <dbReference type="NCBI Taxonomy" id="428126"/>
    <lineage>
        <taxon>Bacteria</taxon>
        <taxon>Bacillati</taxon>
        <taxon>Bacillota</taxon>
        <taxon>Erysipelotrichia</taxon>
        <taxon>Erysipelotrichales</taxon>
        <taxon>Coprobacillaceae</taxon>
        <taxon>Thomasclavelia</taxon>
    </lineage>
</organism>
<reference evidence="2" key="2">
    <citation type="submission" date="2014-06" db="EMBL/GenBank/DDBJ databases">
        <title>Draft genome sequence of Clostridium spiroforme (DSM 1552).</title>
        <authorList>
            <person name="Sudarsanam P."/>
            <person name="Ley R."/>
            <person name="Guruge J."/>
            <person name="Turnbaugh P.J."/>
            <person name="Mahowald M."/>
            <person name="Liep D."/>
            <person name="Gordon J."/>
        </authorList>
    </citation>
    <scope>NUCLEOTIDE SEQUENCE</scope>
    <source>
        <strain evidence="2">DSM 1552</strain>
    </source>
</reference>
<dbReference type="InterPro" id="IPR008979">
    <property type="entry name" value="Galactose-bd-like_sf"/>
</dbReference>
<keyword evidence="3" id="KW-1185">Reference proteome</keyword>
<dbReference type="GO" id="GO:0004560">
    <property type="term" value="F:alpha-L-fucosidase activity"/>
    <property type="evidence" value="ECO:0007669"/>
    <property type="project" value="InterPro"/>
</dbReference>
<dbReference type="RefSeq" id="WP_004609664.1">
    <property type="nucleotide sequence ID" value="NZ_CP102275.1"/>
</dbReference>
<dbReference type="CAZy" id="GH29">
    <property type="family name" value="Glycoside Hydrolase Family 29"/>
</dbReference>
<dbReference type="PANTHER" id="PTHR10030:SF37">
    <property type="entry name" value="ALPHA-L-FUCOSIDASE-RELATED"/>
    <property type="match status" value="1"/>
</dbReference>
<dbReference type="SUPFAM" id="SSF49785">
    <property type="entry name" value="Galactose-binding domain-like"/>
    <property type="match status" value="1"/>
</dbReference>
<sequence>MYFNSVGHNAPLLLNVPPNTDGTVDDQILERLAEFGQNINETFDENLAASADAKIVASSVRGNDITYKPSNVIDGNDSTYWTVDDQGQSGTLLINLGSTKSFDVVSIEEAIQFG</sequence>
<dbReference type="Gene3D" id="3.20.20.80">
    <property type="entry name" value="Glycosidases"/>
    <property type="match status" value="1"/>
</dbReference>
<name>B1BZX8_9FIRM</name>
<reference evidence="2" key="1">
    <citation type="submission" date="2008-02" db="EMBL/GenBank/DDBJ databases">
        <authorList>
            <person name="Fulton L."/>
            <person name="Clifton S."/>
            <person name="Fulton B."/>
            <person name="Xu J."/>
            <person name="Minx P."/>
            <person name="Pepin K.H."/>
            <person name="Johnson M."/>
            <person name="Thiruvilangam P."/>
            <person name="Bhonagiri V."/>
            <person name="Nash W.E."/>
            <person name="Mardis E.R."/>
            <person name="Wilson R.K."/>
        </authorList>
    </citation>
    <scope>NUCLEOTIDE SEQUENCE [LARGE SCALE GENOMIC DNA]</scope>
    <source>
        <strain evidence="2">DSM 1552</strain>
    </source>
</reference>
<dbReference type="EMBL" id="ABIK02000004">
    <property type="protein sequence ID" value="EDS75975.1"/>
    <property type="molecule type" value="Genomic_DNA"/>
</dbReference>
<dbReference type="SUPFAM" id="SSF51445">
    <property type="entry name" value="(Trans)glycosidases"/>
    <property type="match status" value="1"/>
</dbReference>
<evidence type="ECO:0000259" key="1">
    <source>
        <dbReference type="PROSITE" id="PS50022"/>
    </source>
</evidence>
<dbReference type="Gene3D" id="2.60.120.260">
    <property type="entry name" value="Galactose-binding domain-like"/>
    <property type="match status" value="1"/>
</dbReference>
<dbReference type="InterPro" id="IPR017853">
    <property type="entry name" value="GH"/>
</dbReference>
<dbReference type="GO" id="GO:0016139">
    <property type="term" value="P:glycoside catabolic process"/>
    <property type="evidence" value="ECO:0007669"/>
    <property type="project" value="TreeGrafter"/>
</dbReference>
<dbReference type="eggNOG" id="COG3669">
    <property type="taxonomic scope" value="Bacteria"/>
</dbReference>
<gene>
    <name evidence="2" type="ORF">CLOSPI_00505</name>
</gene>
<dbReference type="InterPro" id="IPR000421">
    <property type="entry name" value="FA58C"/>
</dbReference>
<evidence type="ECO:0000313" key="3">
    <source>
        <dbReference type="Proteomes" id="UP000004910"/>
    </source>
</evidence>
<evidence type="ECO:0000313" key="2">
    <source>
        <dbReference type="EMBL" id="EDS75975.1"/>
    </source>
</evidence>
<dbReference type="GO" id="GO:0005764">
    <property type="term" value="C:lysosome"/>
    <property type="evidence" value="ECO:0007669"/>
    <property type="project" value="TreeGrafter"/>
</dbReference>